<dbReference type="SUPFAM" id="SSF82895">
    <property type="entry name" value="TSP-1 type 1 repeat"/>
    <property type="match status" value="1"/>
</dbReference>
<dbReference type="Proteomes" id="UP001642483">
    <property type="component" value="Unassembled WGS sequence"/>
</dbReference>
<evidence type="ECO:0000256" key="3">
    <source>
        <dbReference type="SAM" id="SignalP"/>
    </source>
</evidence>
<keyword evidence="3" id="KW-0732">Signal</keyword>
<keyword evidence="1" id="KW-0677">Repeat</keyword>
<dbReference type="EMBL" id="CAWYQH010000046">
    <property type="protein sequence ID" value="CAK8677560.1"/>
    <property type="molecule type" value="Genomic_DNA"/>
</dbReference>
<dbReference type="Gene3D" id="2.20.100.10">
    <property type="entry name" value="Thrombospondin type-1 (TSP1) repeat"/>
    <property type="match status" value="1"/>
</dbReference>
<dbReference type="PANTHER" id="PTHR22906">
    <property type="entry name" value="PROPERDIN"/>
    <property type="match status" value="1"/>
</dbReference>
<evidence type="ECO:0000313" key="5">
    <source>
        <dbReference type="Proteomes" id="UP001642483"/>
    </source>
</evidence>
<dbReference type="PANTHER" id="PTHR22906:SF21">
    <property type="entry name" value="SEMA DOMAIN-CONTAINING PROTEIN"/>
    <property type="match status" value="1"/>
</dbReference>
<organism evidence="4 5">
    <name type="scientific">Clavelina lepadiformis</name>
    <name type="common">Light-bulb sea squirt</name>
    <name type="synonym">Ascidia lepadiformis</name>
    <dbReference type="NCBI Taxonomy" id="159417"/>
    <lineage>
        <taxon>Eukaryota</taxon>
        <taxon>Metazoa</taxon>
        <taxon>Chordata</taxon>
        <taxon>Tunicata</taxon>
        <taxon>Ascidiacea</taxon>
        <taxon>Aplousobranchia</taxon>
        <taxon>Clavelinidae</taxon>
        <taxon>Clavelina</taxon>
    </lineage>
</organism>
<dbReference type="InterPro" id="IPR036383">
    <property type="entry name" value="TSP1_rpt_sf"/>
</dbReference>
<accession>A0ABP0FCY2</accession>
<keyword evidence="2" id="KW-1015">Disulfide bond</keyword>
<gene>
    <name evidence="4" type="ORF">CVLEPA_LOCUS6926</name>
</gene>
<comment type="caution">
    <text evidence="4">The sequence shown here is derived from an EMBL/GenBank/DDBJ whole genome shotgun (WGS) entry which is preliminary data.</text>
</comment>
<proteinExistence type="predicted"/>
<feature type="chain" id="PRO_5045430566" evidence="3">
    <location>
        <begin position="28"/>
        <end position="308"/>
    </location>
</feature>
<feature type="signal peptide" evidence="3">
    <location>
        <begin position="1"/>
        <end position="27"/>
    </location>
</feature>
<sequence>MQTAMNKRISFFILTLHIFCLFNDSQGCNIWLGDRKRRKRTSAEEIQATEALREYFAACLNDKAVLISDWESVVDYSVLETNWYRDTEDFTCLGDATAGCWKNELEVYVQSGSSSEDVLQAGKDCIDQYEADFSQGIFEYQPSKKKREILPNSSDSVKHSSEAQHYLREGYISCLDSSVETSSLPSFDYRFLSDVVDKHLQYSCDIQRILSSTDRMSSVWPFRFVALTRIDSPLREALYRCGKDFFPPEPFWAGTGKWGDCSASCGAGTQTRERTCRDGADPRNLSDDCVGESLETRNCNVEPCRNIE</sequence>
<dbReference type="PROSITE" id="PS50092">
    <property type="entry name" value="TSP1"/>
    <property type="match status" value="1"/>
</dbReference>
<evidence type="ECO:0000256" key="1">
    <source>
        <dbReference type="ARBA" id="ARBA00022737"/>
    </source>
</evidence>
<name>A0ABP0FCY2_CLALP</name>
<evidence type="ECO:0000313" key="4">
    <source>
        <dbReference type="EMBL" id="CAK8677560.1"/>
    </source>
</evidence>
<reference evidence="4 5" key="1">
    <citation type="submission" date="2024-02" db="EMBL/GenBank/DDBJ databases">
        <authorList>
            <person name="Daric V."/>
            <person name="Darras S."/>
        </authorList>
    </citation>
    <scope>NUCLEOTIDE SEQUENCE [LARGE SCALE GENOMIC DNA]</scope>
</reference>
<dbReference type="InterPro" id="IPR052065">
    <property type="entry name" value="Compl_asym_regulator"/>
</dbReference>
<dbReference type="SMART" id="SM00209">
    <property type="entry name" value="TSP1"/>
    <property type="match status" value="1"/>
</dbReference>
<dbReference type="Pfam" id="PF00090">
    <property type="entry name" value="TSP_1"/>
    <property type="match status" value="1"/>
</dbReference>
<evidence type="ECO:0000256" key="2">
    <source>
        <dbReference type="ARBA" id="ARBA00023157"/>
    </source>
</evidence>
<protein>
    <submittedName>
        <fullName evidence="4">Uncharacterized protein</fullName>
    </submittedName>
</protein>
<dbReference type="InterPro" id="IPR000884">
    <property type="entry name" value="TSP1_rpt"/>
</dbReference>
<keyword evidence="5" id="KW-1185">Reference proteome</keyword>